<protein>
    <submittedName>
        <fullName evidence="1">Uncharacterized protein</fullName>
    </submittedName>
</protein>
<gene>
    <name evidence="1" type="ORF">S12H4_37983</name>
</gene>
<name>X1S821_9ZZZZ</name>
<sequence length="59" mass="6806">WKKMKCLLAALVARAWAAVWAEWAAAWENGRYGWYDVRKKTGMVPKTPQTSLRQAQARV</sequence>
<dbReference type="AlphaFoldDB" id="X1S821"/>
<proteinExistence type="predicted"/>
<feature type="non-terminal residue" evidence="1">
    <location>
        <position position="1"/>
    </location>
</feature>
<reference evidence="1" key="1">
    <citation type="journal article" date="2014" name="Front. Microbiol.">
        <title>High frequency of phylogenetically diverse reductive dehalogenase-homologous genes in deep subseafloor sedimentary metagenomes.</title>
        <authorList>
            <person name="Kawai M."/>
            <person name="Futagami T."/>
            <person name="Toyoda A."/>
            <person name="Takaki Y."/>
            <person name="Nishi S."/>
            <person name="Hori S."/>
            <person name="Arai W."/>
            <person name="Tsubouchi T."/>
            <person name="Morono Y."/>
            <person name="Uchiyama I."/>
            <person name="Ito T."/>
            <person name="Fujiyama A."/>
            <person name="Inagaki F."/>
            <person name="Takami H."/>
        </authorList>
    </citation>
    <scope>NUCLEOTIDE SEQUENCE</scope>
    <source>
        <strain evidence="1">Expedition CK06-06</strain>
    </source>
</reference>
<evidence type="ECO:0000313" key="1">
    <source>
        <dbReference type="EMBL" id="GAI89088.1"/>
    </source>
</evidence>
<dbReference type="EMBL" id="BARW01022820">
    <property type="protein sequence ID" value="GAI89088.1"/>
    <property type="molecule type" value="Genomic_DNA"/>
</dbReference>
<accession>X1S821</accession>
<comment type="caution">
    <text evidence="1">The sequence shown here is derived from an EMBL/GenBank/DDBJ whole genome shotgun (WGS) entry which is preliminary data.</text>
</comment>
<organism evidence="1">
    <name type="scientific">marine sediment metagenome</name>
    <dbReference type="NCBI Taxonomy" id="412755"/>
    <lineage>
        <taxon>unclassified sequences</taxon>
        <taxon>metagenomes</taxon>
        <taxon>ecological metagenomes</taxon>
    </lineage>
</organism>